<evidence type="ECO:0000313" key="16">
    <source>
        <dbReference type="Proteomes" id="UP000002748"/>
    </source>
</evidence>
<feature type="short sequence motif" description="Q motif" evidence="9">
    <location>
        <begin position="118"/>
        <end position="146"/>
    </location>
</feature>
<dbReference type="GO" id="GO:0005829">
    <property type="term" value="C:cytosol"/>
    <property type="evidence" value="ECO:0007669"/>
    <property type="project" value="TreeGrafter"/>
</dbReference>
<dbReference type="Pfam" id="PF00271">
    <property type="entry name" value="Helicase_C"/>
    <property type="match status" value="1"/>
</dbReference>
<feature type="region of interest" description="Disordered" evidence="11">
    <location>
        <begin position="370"/>
        <end position="405"/>
    </location>
</feature>
<evidence type="ECO:0000256" key="10">
    <source>
        <dbReference type="RuleBase" id="RU000492"/>
    </source>
</evidence>
<feature type="domain" description="Helicase C-terminal" evidence="13">
    <location>
        <begin position="387"/>
        <end position="538"/>
    </location>
</feature>
<dbReference type="RefSeq" id="XP_014177143.1">
    <property type="nucleotide sequence ID" value="XM_014321668.1"/>
</dbReference>
<dbReference type="CDD" id="cd18787">
    <property type="entry name" value="SF2_C_DEAD"/>
    <property type="match status" value="1"/>
</dbReference>
<dbReference type="InterPro" id="IPR027417">
    <property type="entry name" value="P-loop_NTPase"/>
</dbReference>
<dbReference type="InterPro" id="IPR000629">
    <property type="entry name" value="RNA-helicase_DEAD-box_CS"/>
</dbReference>
<keyword evidence="4 10" id="KW-0378">Hydrolase</keyword>
<evidence type="ECO:0000313" key="15">
    <source>
        <dbReference type="EMBL" id="EJT45062.1"/>
    </source>
</evidence>
<dbReference type="GeneID" id="25990066"/>
<evidence type="ECO:0000256" key="5">
    <source>
        <dbReference type="ARBA" id="ARBA00022806"/>
    </source>
</evidence>
<dbReference type="InterPro" id="IPR001650">
    <property type="entry name" value="Helicase_C-like"/>
</dbReference>
<evidence type="ECO:0000256" key="8">
    <source>
        <dbReference type="ARBA" id="ARBA00023242"/>
    </source>
</evidence>
<feature type="region of interest" description="Disordered" evidence="11">
    <location>
        <begin position="22"/>
        <end position="110"/>
    </location>
</feature>
<dbReference type="CDD" id="cd17955">
    <property type="entry name" value="DEADc_DDX49"/>
    <property type="match status" value="1"/>
</dbReference>
<keyword evidence="2" id="KW-0690">Ribosome biogenesis</keyword>
<feature type="compositionally biased region" description="Acidic residues" evidence="11">
    <location>
        <begin position="60"/>
        <end position="75"/>
    </location>
</feature>
<dbReference type="HOGENOM" id="CLU_003041_1_1_1"/>
<evidence type="ECO:0000259" key="12">
    <source>
        <dbReference type="PROSITE" id="PS51192"/>
    </source>
</evidence>
<dbReference type="Proteomes" id="UP000002748">
    <property type="component" value="Unassembled WGS sequence"/>
</dbReference>
<dbReference type="PROSITE" id="PS51194">
    <property type="entry name" value="HELICASE_CTER"/>
    <property type="match status" value="1"/>
</dbReference>
<evidence type="ECO:0000256" key="1">
    <source>
        <dbReference type="ARBA" id="ARBA00004123"/>
    </source>
</evidence>
<dbReference type="PROSITE" id="PS00039">
    <property type="entry name" value="DEAD_ATP_HELICASE"/>
    <property type="match status" value="1"/>
</dbReference>
<keyword evidence="6 10" id="KW-0067">ATP-binding</keyword>
<keyword evidence="8" id="KW-0539">Nucleus</keyword>
<dbReference type="SMART" id="SM00487">
    <property type="entry name" value="DEXDc"/>
    <property type="match status" value="1"/>
</dbReference>
<accession>J6EQU8</accession>
<dbReference type="SUPFAM" id="SSF52540">
    <property type="entry name" value="P-loop containing nucleoside triphosphate hydrolases"/>
    <property type="match status" value="1"/>
</dbReference>
<evidence type="ECO:0000256" key="9">
    <source>
        <dbReference type="PROSITE-ProRule" id="PRU00552"/>
    </source>
</evidence>
<evidence type="ECO:0000259" key="13">
    <source>
        <dbReference type="PROSITE" id="PS51194"/>
    </source>
</evidence>
<evidence type="ECO:0000256" key="7">
    <source>
        <dbReference type="ARBA" id="ARBA00022884"/>
    </source>
</evidence>
<keyword evidence="3 10" id="KW-0547">Nucleotide-binding</keyword>
<sequence>MVAKKKSADVLDQDEVMKAMLAQAAAKAGDDNGSDDSDDGSDDESGGSGSEDDRPNGKEDGDDDSEDDDDESEDEAPSKPAAPATLSRVQASRTASSSTSTQPAPRDMFDVPRVDTSASFASLGLSQPAITALAQLNIKKPTEIQVACVPPILAGRDCIGGAKTGSGKTLAFALPILESIARDPFGIYAVVLTPTRELAYQLAEQFMAVGKPLGLTTTTVVGGMDMLSQAQALQRRPHVVVATPGRLCDLLRSDGVGANPLARARVLVLDEADRMLTPTFAPELAYLFSVIPKNRQTLLFTATISDAITDLAKRPPPPGKMVPFVYRVPSDTMTVAKLTQKYLFIPSQVRDAYLYYMLLHPPAEIDAALRSAPRPKPKPVAQPKGKKGKRVREETPEEEQGPEVPSTIIFTQRTATAHLLHLMLNELGIRSVALHSGLTQPERLLSLARFRARDVPVLVTTDVGSRGLDVPEVALVINWDCPRQSDDYVHRVGRTARAGRGGVAVTVVTERDTELLPAIEKSIGTTLAEWELPEDDVLENLNKVATARRLASMEMHDSDFGERKAVNKAKAIKRARRDRAKN</sequence>
<evidence type="ECO:0000256" key="4">
    <source>
        <dbReference type="ARBA" id="ARBA00022801"/>
    </source>
</evidence>
<dbReference type="GO" id="GO:0005634">
    <property type="term" value="C:nucleus"/>
    <property type="evidence" value="ECO:0007669"/>
    <property type="project" value="UniProtKB-SubCell"/>
</dbReference>
<dbReference type="EMBL" id="ALBS01000337">
    <property type="protein sequence ID" value="EJT45062.1"/>
    <property type="molecule type" value="Genomic_DNA"/>
</dbReference>
<feature type="domain" description="DEAD-box RNA helicase Q" evidence="14">
    <location>
        <begin position="118"/>
        <end position="146"/>
    </location>
</feature>
<proteinExistence type="inferred from homology"/>
<evidence type="ECO:0000256" key="6">
    <source>
        <dbReference type="ARBA" id="ARBA00022840"/>
    </source>
</evidence>
<feature type="compositionally biased region" description="Low complexity" evidence="11">
    <location>
        <begin position="87"/>
        <end position="106"/>
    </location>
</feature>
<dbReference type="GO" id="GO:0003723">
    <property type="term" value="F:RNA binding"/>
    <property type="evidence" value="ECO:0007669"/>
    <property type="project" value="UniProtKB-KW"/>
</dbReference>
<dbReference type="InterPro" id="IPR050079">
    <property type="entry name" value="DEAD_box_RNA_helicase"/>
</dbReference>
<evidence type="ECO:0000256" key="2">
    <source>
        <dbReference type="ARBA" id="ARBA00022517"/>
    </source>
</evidence>
<dbReference type="Gene3D" id="3.40.50.300">
    <property type="entry name" value="P-loop containing nucleotide triphosphate hydrolases"/>
    <property type="match status" value="2"/>
</dbReference>
<feature type="compositionally biased region" description="Acidic residues" evidence="11">
    <location>
        <begin position="32"/>
        <end position="45"/>
    </location>
</feature>
<comment type="similarity">
    <text evidence="10">Belongs to the DEAD box helicase family.</text>
</comment>
<evidence type="ECO:0000256" key="3">
    <source>
        <dbReference type="ARBA" id="ARBA00022741"/>
    </source>
</evidence>
<protein>
    <submittedName>
        <fullName evidence="15">ATP-dependent RNA helicase</fullName>
    </submittedName>
</protein>
<dbReference type="GO" id="GO:0042254">
    <property type="term" value="P:ribosome biogenesis"/>
    <property type="evidence" value="ECO:0007669"/>
    <property type="project" value="UniProtKB-KW"/>
</dbReference>
<dbReference type="PANTHER" id="PTHR47959:SF24">
    <property type="entry name" value="ATP-DEPENDENT RNA HELICASE"/>
    <property type="match status" value="1"/>
</dbReference>
<dbReference type="InterPro" id="IPR014001">
    <property type="entry name" value="Helicase_ATP-bd"/>
</dbReference>
<dbReference type="GO" id="GO:0010467">
    <property type="term" value="P:gene expression"/>
    <property type="evidence" value="ECO:0007669"/>
    <property type="project" value="UniProtKB-ARBA"/>
</dbReference>
<dbReference type="InterPro" id="IPR014014">
    <property type="entry name" value="RNA_helicase_DEAD_Q_motif"/>
</dbReference>
<dbReference type="PROSITE" id="PS51192">
    <property type="entry name" value="HELICASE_ATP_BIND_1"/>
    <property type="match status" value="1"/>
</dbReference>
<dbReference type="InterPro" id="IPR011545">
    <property type="entry name" value="DEAD/DEAH_box_helicase_dom"/>
</dbReference>
<dbReference type="OrthoDB" id="10261904at2759"/>
<gene>
    <name evidence="15" type="ORF">A1Q1_06554</name>
</gene>
<dbReference type="PANTHER" id="PTHR47959">
    <property type="entry name" value="ATP-DEPENDENT RNA HELICASE RHLE-RELATED"/>
    <property type="match status" value="1"/>
</dbReference>
<dbReference type="GO" id="GO:0016787">
    <property type="term" value="F:hydrolase activity"/>
    <property type="evidence" value="ECO:0007669"/>
    <property type="project" value="UniProtKB-KW"/>
</dbReference>
<reference evidence="15 16" key="1">
    <citation type="journal article" date="2012" name="Eukaryot. Cell">
        <title>Draft genome sequence of CBS 2479, the standard type strain of Trichosporon asahii.</title>
        <authorList>
            <person name="Yang R.Y."/>
            <person name="Li H.T."/>
            <person name="Zhu H."/>
            <person name="Zhou G.P."/>
            <person name="Wang M."/>
            <person name="Wang L."/>
        </authorList>
    </citation>
    <scope>NUCLEOTIDE SEQUENCE [LARGE SCALE GENOMIC DNA]</scope>
    <source>
        <strain evidence="16">ATCC 90039 / CBS 2479 / JCM 2466 / KCTC 7840 / NCYC 2677 / UAMH 7654</strain>
    </source>
</reference>
<dbReference type="GO" id="GO:0005524">
    <property type="term" value="F:ATP binding"/>
    <property type="evidence" value="ECO:0007669"/>
    <property type="project" value="UniProtKB-KW"/>
</dbReference>
<evidence type="ECO:0000259" key="14">
    <source>
        <dbReference type="PROSITE" id="PS51195"/>
    </source>
</evidence>
<dbReference type="Pfam" id="PF00270">
    <property type="entry name" value="DEAD"/>
    <property type="match status" value="1"/>
</dbReference>
<evidence type="ECO:0000256" key="11">
    <source>
        <dbReference type="SAM" id="MobiDB-lite"/>
    </source>
</evidence>
<dbReference type="GO" id="GO:0003724">
    <property type="term" value="F:RNA helicase activity"/>
    <property type="evidence" value="ECO:0007669"/>
    <property type="project" value="InterPro"/>
</dbReference>
<organism evidence="15 16">
    <name type="scientific">Trichosporon asahii var. asahii (strain ATCC 90039 / CBS 2479 / JCM 2466 / KCTC 7840 / NBRC 103889/ NCYC 2677 / UAMH 7654)</name>
    <name type="common">Yeast</name>
    <dbReference type="NCBI Taxonomy" id="1186058"/>
    <lineage>
        <taxon>Eukaryota</taxon>
        <taxon>Fungi</taxon>
        <taxon>Dikarya</taxon>
        <taxon>Basidiomycota</taxon>
        <taxon>Agaricomycotina</taxon>
        <taxon>Tremellomycetes</taxon>
        <taxon>Trichosporonales</taxon>
        <taxon>Trichosporonaceae</taxon>
        <taxon>Trichosporon</taxon>
    </lineage>
</organism>
<dbReference type="KEGG" id="tasa:A1Q1_06554"/>
<keyword evidence="5 10" id="KW-0347">Helicase</keyword>
<dbReference type="SMART" id="SM00490">
    <property type="entry name" value="HELICc"/>
    <property type="match status" value="1"/>
</dbReference>
<dbReference type="AlphaFoldDB" id="J6EQU8"/>
<comment type="caution">
    <text evidence="15">The sequence shown here is derived from an EMBL/GenBank/DDBJ whole genome shotgun (WGS) entry which is preliminary data.</text>
</comment>
<keyword evidence="7" id="KW-0694">RNA-binding</keyword>
<comment type="subcellular location">
    <subcellularLocation>
        <location evidence="1">Nucleus</location>
    </subcellularLocation>
</comment>
<feature type="domain" description="Helicase ATP-binding" evidence="12">
    <location>
        <begin position="149"/>
        <end position="322"/>
    </location>
</feature>
<dbReference type="PROSITE" id="PS51195">
    <property type="entry name" value="Q_MOTIF"/>
    <property type="match status" value="1"/>
</dbReference>
<dbReference type="VEuPathDB" id="FungiDB:A1Q1_06554"/>
<name>J6EQU8_TRIAS</name>